<dbReference type="EMBL" id="JBHSLW010000023">
    <property type="protein sequence ID" value="MFC5420907.1"/>
    <property type="molecule type" value="Genomic_DNA"/>
</dbReference>
<sequence>MHFPDFDNAWTNDRKYHWVANVTTAYCLRNTSPQNPDPLSALEKVRLASLEERFDEVMEHAGEAAKAEREQRQTIVDELAALSPEKRAERFAPHTATSRELLSYVDRYNTAFTTDPVRMRPYFDACWASISQKFIAPQE</sequence>
<protein>
    <submittedName>
        <fullName evidence="1">Uncharacterized protein</fullName>
    </submittedName>
</protein>
<proteinExistence type="predicted"/>
<evidence type="ECO:0000313" key="2">
    <source>
        <dbReference type="Proteomes" id="UP001596053"/>
    </source>
</evidence>
<name>A0ABW0IT87_9HYPH</name>
<comment type="caution">
    <text evidence="1">The sequence shown here is derived from an EMBL/GenBank/DDBJ whole genome shotgun (WGS) entry which is preliminary data.</text>
</comment>
<accession>A0ABW0IT87</accession>
<keyword evidence="2" id="KW-1185">Reference proteome</keyword>
<gene>
    <name evidence="1" type="ORF">ACFPOB_15215</name>
</gene>
<dbReference type="RefSeq" id="WP_377799265.1">
    <property type="nucleotide sequence ID" value="NZ_JBHSLW010000023.1"/>
</dbReference>
<organism evidence="1 2">
    <name type="scientific">Bosea eneae</name>
    <dbReference type="NCBI Taxonomy" id="151454"/>
    <lineage>
        <taxon>Bacteria</taxon>
        <taxon>Pseudomonadati</taxon>
        <taxon>Pseudomonadota</taxon>
        <taxon>Alphaproteobacteria</taxon>
        <taxon>Hyphomicrobiales</taxon>
        <taxon>Boseaceae</taxon>
        <taxon>Bosea</taxon>
    </lineage>
</organism>
<dbReference type="Proteomes" id="UP001596053">
    <property type="component" value="Unassembled WGS sequence"/>
</dbReference>
<reference evidence="2" key="1">
    <citation type="journal article" date="2019" name="Int. J. Syst. Evol. Microbiol.">
        <title>The Global Catalogue of Microorganisms (GCM) 10K type strain sequencing project: providing services to taxonomists for standard genome sequencing and annotation.</title>
        <authorList>
            <consortium name="The Broad Institute Genomics Platform"/>
            <consortium name="The Broad Institute Genome Sequencing Center for Infectious Disease"/>
            <person name="Wu L."/>
            <person name="Ma J."/>
        </authorList>
    </citation>
    <scope>NUCLEOTIDE SEQUENCE [LARGE SCALE GENOMIC DNA]</scope>
    <source>
        <strain evidence="2">NCAIM B.01391</strain>
    </source>
</reference>
<evidence type="ECO:0000313" key="1">
    <source>
        <dbReference type="EMBL" id="MFC5420907.1"/>
    </source>
</evidence>